<dbReference type="SMART" id="SM00028">
    <property type="entry name" value="TPR"/>
    <property type="match status" value="5"/>
</dbReference>
<feature type="repeat" description="TPR" evidence="1">
    <location>
        <begin position="192"/>
        <end position="225"/>
    </location>
</feature>
<dbReference type="InterPro" id="IPR016032">
    <property type="entry name" value="Sig_transdc_resp-reg_C-effctor"/>
</dbReference>
<dbReference type="Pfam" id="PF13181">
    <property type="entry name" value="TPR_8"/>
    <property type="match status" value="2"/>
</dbReference>
<proteinExistence type="predicted"/>
<dbReference type="Proteomes" id="UP000199306">
    <property type="component" value="Unassembled WGS sequence"/>
</dbReference>
<dbReference type="PANTHER" id="PTHR10098">
    <property type="entry name" value="RAPSYN-RELATED"/>
    <property type="match status" value="1"/>
</dbReference>
<evidence type="ECO:0000256" key="3">
    <source>
        <dbReference type="SAM" id="Phobius"/>
    </source>
</evidence>
<feature type="coiled-coil region" evidence="2">
    <location>
        <begin position="426"/>
        <end position="461"/>
    </location>
</feature>
<feature type="transmembrane region" description="Helical" evidence="3">
    <location>
        <begin position="342"/>
        <end position="363"/>
    </location>
</feature>
<protein>
    <submittedName>
        <fullName evidence="4">Tetratricopeptide repeat-containing protein</fullName>
    </submittedName>
</protein>
<dbReference type="OrthoDB" id="1523128at2"/>
<dbReference type="InterPro" id="IPR019734">
    <property type="entry name" value="TPR_rpt"/>
</dbReference>
<sequence length="551" mass="64190">MLKIPFLFFTLFFLTCFSGHINYVLAQSSSKGYLENEDFREIGTINYPDSAFLALKSSYAKAIEQKDNLNAADCLQKMGQICFHFGHFPQAIEFHLQAHKLFLNLNNKAKIAENLNDLGILYFYNRQQHLAWKNYNEALNIFKNLKNEEGVAVTLGKIGHLYEKEQKYDSAFYFQKLALKQYKQIQNQQGIAKIYENLGSIYEDLEKYDSAYYYFSNSLKVNQLNRNVLAQIEVYNNLGDVLRKTGKYAEGLKYSRLALSLSTIHNERYQQSGAYRDLAKTYNLMNRNDSAYYYLELSRKMALEIYSEKSSKQVALLQVMYDIARKNNQIESLNHERKINQIIGIGAAIAVILLGLSGMLVISRQRMKIASERTLSEQNKHIFQAQNDLIQAELLNKKLLEEKLTHELDVKSRELSTHTLHVIQKNQLLEKLYKKIEEMVKDDKRDQKKQLRQIMQEINESFNHDQHWEEFRSIFEQVHQTFFDKLKSHSENLSSNDMRLVALLKMNLSSNDIASLLGISSDSLRVARHRLRKKLNLEQGESLTTFIQTLS</sequence>
<dbReference type="SUPFAM" id="SSF48452">
    <property type="entry name" value="TPR-like"/>
    <property type="match status" value="2"/>
</dbReference>
<accession>A0A1I5T688</accession>
<dbReference type="PROSITE" id="PS50005">
    <property type="entry name" value="TPR"/>
    <property type="match status" value="1"/>
</dbReference>
<dbReference type="Gene3D" id="1.25.40.10">
    <property type="entry name" value="Tetratricopeptide repeat domain"/>
    <property type="match status" value="2"/>
</dbReference>
<evidence type="ECO:0000256" key="2">
    <source>
        <dbReference type="SAM" id="Coils"/>
    </source>
</evidence>
<dbReference type="RefSeq" id="WP_092017028.1">
    <property type="nucleotide sequence ID" value="NZ_FOXH01000005.1"/>
</dbReference>
<dbReference type="EMBL" id="FOXH01000005">
    <property type="protein sequence ID" value="SFP78006.1"/>
    <property type="molecule type" value="Genomic_DNA"/>
</dbReference>
<dbReference type="GO" id="GO:0003677">
    <property type="term" value="F:DNA binding"/>
    <property type="evidence" value="ECO:0007669"/>
    <property type="project" value="InterPro"/>
</dbReference>
<reference evidence="4 5" key="1">
    <citation type="submission" date="2016-10" db="EMBL/GenBank/DDBJ databases">
        <authorList>
            <person name="de Groot N.N."/>
        </authorList>
    </citation>
    <scope>NUCLEOTIDE SEQUENCE [LARGE SCALE GENOMIC DNA]</scope>
    <source>
        <strain evidence="5">E92,LMG 26720,CCM 7988</strain>
    </source>
</reference>
<evidence type="ECO:0000313" key="5">
    <source>
        <dbReference type="Proteomes" id="UP000199306"/>
    </source>
</evidence>
<dbReference type="SUPFAM" id="SSF46894">
    <property type="entry name" value="C-terminal effector domain of the bipartite response regulators"/>
    <property type="match status" value="1"/>
</dbReference>
<dbReference type="InterPro" id="IPR011990">
    <property type="entry name" value="TPR-like_helical_dom_sf"/>
</dbReference>
<keyword evidence="3" id="KW-1133">Transmembrane helix</keyword>
<evidence type="ECO:0000313" key="4">
    <source>
        <dbReference type="EMBL" id="SFP78006.1"/>
    </source>
</evidence>
<name>A0A1I5T688_9BACT</name>
<keyword evidence="1" id="KW-0802">TPR repeat</keyword>
<keyword evidence="2" id="KW-0175">Coiled coil</keyword>
<dbReference type="Gene3D" id="1.10.10.10">
    <property type="entry name" value="Winged helix-like DNA-binding domain superfamily/Winged helix DNA-binding domain"/>
    <property type="match status" value="1"/>
</dbReference>
<keyword evidence="5" id="KW-1185">Reference proteome</keyword>
<dbReference type="InterPro" id="IPR036388">
    <property type="entry name" value="WH-like_DNA-bd_sf"/>
</dbReference>
<dbReference type="STRING" id="1079859.SAMN04515674_105370"/>
<keyword evidence="3" id="KW-0472">Membrane</keyword>
<keyword evidence="3" id="KW-0812">Transmembrane</keyword>
<dbReference type="GO" id="GO:0006355">
    <property type="term" value="P:regulation of DNA-templated transcription"/>
    <property type="evidence" value="ECO:0007669"/>
    <property type="project" value="InterPro"/>
</dbReference>
<dbReference type="AlphaFoldDB" id="A0A1I5T688"/>
<organism evidence="4 5">
    <name type="scientific">Pseudarcicella hirudinis</name>
    <dbReference type="NCBI Taxonomy" id="1079859"/>
    <lineage>
        <taxon>Bacteria</taxon>
        <taxon>Pseudomonadati</taxon>
        <taxon>Bacteroidota</taxon>
        <taxon>Cytophagia</taxon>
        <taxon>Cytophagales</taxon>
        <taxon>Flectobacillaceae</taxon>
        <taxon>Pseudarcicella</taxon>
    </lineage>
</organism>
<gene>
    <name evidence="4" type="ORF">SAMN04515674_105370</name>
</gene>
<evidence type="ECO:0000256" key="1">
    <source>
        <dbReference type="PROSITE-ProRule" id="PRU00339"/>
    </source>
</evidence>